<keyword evidence="2" id="KW-0677">Repeat</keyword>
<dbReference type="OrthoDB" id="1742084at2759"/>
<dbReference type="SMART" id="SM00297">
    <property type="entry name" value="BROMO"/>
    <property type="match status" value="2"/>
</dbReference>
<evidence type="ECO:0000313" key="10">
    <source>
        <dbReference type="EMBL" id="EEB05426.1"/>
    </source>
</evidence>
<evidence type="ECO:0000256" key="2">
    <source>
        <dbReference type="ARBA" id="ARBA00022737"/>
    </source>
</evidence>
<dbReference type="PROSITE" id="PS00633">
    <property type="entry name" value="BROMODOMAIN_1"/>
    <property type="match status" value="1"/>
</dbReference>
<sequence length="500" mass="55558">MQQDDGFQETVFYEWMNRISKLRDKKKRPIDYIFEQVPSKDDYPDYYQIIQHPISLEMMREKAKKGVYRSLADPLDDLALMVKNAKHYNMPGSYVYVCAEYIEKAALDFQREWLDMSQRALASETLKQPILTVLHALKEFKHKDGHLIAAAFLELPDQYTYPDYYQTILQPISLRIIETKLATGQYTSFADVRRDIDLMVNNAKTYNQPGSLIYNDALSLHEVAMSLITQMEAATVASARNSPFALASKPVGKFSQSPVASDSFISAQQQHLLMSPEEKPTPTHSLFFQDTVSQALSSSSASSPLPSALLSLKQANRQALAVTSAMPSLYKSNSSSTLTQQSLSFPSVPTSSDSPSLLAIDLCSPTHLSLSHPLRLRIPQPLHNAAEVSTISLHQQHYFLYLVLLLNPVLLLKPYNVSVMLNGRQLSPSVSSPAAALYVGDSGLGDEPIKSCYEIRLSIGLNCLEVILSTGNPNDPAYALTADSNSGKKERFVLLASVQP</sequence>
<keyword evidence="4" id="KW-0805">Transcription regulation</keyword>
<dbReference type="PANTHER" id="PTHR16062:SF20">
    <property type="entry name" value="CHROMATIN STRUCTURE-REMODELING COMPLEX SUBUNIT RSC4"/>
    <property type="match status" value="1"/>
</dbReference>
<evidence type="ECO:0000256" key="1">
    <source>
        <dbReference type="ARBA" id="ARBA00004123"/>
    </source>
</evidence>
<dbReference type="Proteomes" id="UP000001744">
    <property type="component" value="Unassembled WGS sequence"/>
</dbReference>
<name>B6JVM5_SCHJY</name>
<evidence type="ECO:0000259" key="9">
    <source>
        <dbReference type="PROSITE" id="PS50014"/>
    </source>
</evidence>
<dbReference type="Pfam" id="PF00439">
    <property type="entry name" value="Bromodomain"/>
    <property type="match status" value="2"/>
</dbReference>
<dbReference type="GeneID" id="7047938"/>
<evidence type="ECO:0000256" key="7">
    <source>
        <dbReference type="ARBA" id="ARBA00023242"/>
    </source>
</evidence>
<feature type="domain" description="Bromo" evidence="9">
    <location>
        <begin position="144"/>
        <end position="214"/>
    </location>
</feature>
<evidence type="ECO:0000256" key="6">
    <source>
        <dbReference type="ARBA" id="ARBA00023163"/>
    </source>
</evidence>
<dbReference type="GO" id="GO:0006368">
    <property type="term" value="P:transcription elongation by RNA polymerase II"/>
    <property type="evidence" value="ECO:0000318"/>
    <property type="project" value="GO_Central"/>
</dbReference>
<dbReference type="PANTHER" id="PTHR16062">
    <property type="entry name" value="SWI/SNF-RELATED"/>
    <property type="match status" value="1"/>
</dbReference>
<comment type="subcellular location">
    <subcellularLocation>
        <location evidence="1">Nucleus</location>
    </subcellularLocation>
</comment>
<dbReference type="SUPFAM" id="SSF47370">
    <property type="entry name" value="Bromodomain"/>
    <property type="match status" value="2"/>
</dbReference>
<proteinExistence type="predicted"/>
<feature type="domain" description="Bromo" evidence="9">
    <location>
        <begin position="26"/>
        <end position="96"/>
    </location>
</feature>
<dbReference type="CDD" id="cd04369">
    <property type="entry name" value="Bromodomain"/>
    <property type="match status" value="2"/>
</dbReference>
<dbReference type="PROSITE" id="PS50014">
    <property type="entry name" value="BROMODOMAIN_2"/>
    <property type="match status" value="2"/>
</dbReference>
<protein>
    <submittedName>
        <fullName evidence="10">RSC complex subunit Rsc4</fullName>
    </submittedName>
</protein>
<keyword evidence="7" id="KW-0539">Nucleus</keyword>
<dbReference type="RefSeq" id="XP_002171719.1">
    <property type="nucleotide sequence ID" value="XM_002171683.1"/>
</dbReference>
<keyword evidence="5 8" id="KW-0103">Bromodomain</keyword>
<dbReference type="HOGENOM" id="CLU_506375_0_0_1"/>
<dbReference type="InterPro" id="IPR037382">
    <property type="entry name" value="Rsc/polybromo"/>
</dbReference>
<dbReference type="STRING" id="402676.B6JVM5"/>
<keyword evidence="6" id="KW-0804">Transcription</keyword>
<dbReference type="PRINTS" id="PR00503">
    <property type="entry name" value="BROMODOMAIN"/>
</dbReference>
<evidence type="ECO:0000313" key="12">
    <source>
        <dbReference type="Proteomes" id="UP000001744"/>
    </source>
</evidence>
<dbReference type="InterPro" id="IPR001487">
    <property type="entry name" value="Bromodomain"/>
</dbReference>
<dbReference type="InterPro" id="IPR054551">
    <property type="entry name" value="RSC4_Ig-like"/>
</dbReference>
<dbReference type="Pfam" id="PF22994">
    <property type="entry name" value="RSC4_Ig_like"/>
    <property type="match status" value="1"/>
</dbReference>
<dbReference type="JaponicusDB" id="SJAG_00440">
    <property type="gene designation" value="rsc4"/>
</dbReference>
<reference evidence="10 12" key="1">
    <citation type="journal article" date="2011" name="Science">
        <title>Comparative functional genomics of the fission yeasts.</title>
        <authorList>
            <person name="Rhind N."/>
            <person name="Chen Z."/>
            <person name="Yassour M."/>
            <person name="Thompson D.A."/>
            <person name="Haas B.J."/>
            <person name="Habib N."/>
            <person name="Wapinski I."/>
            <person name="Roy S."/>
            <person name="Lin M.F."/>
            <person name="Heiman D.I."/>
            <person name="Young S.K."/>
            <person name="Furuya K."/>
            <person name="Guo Y."/>
            <person name="Pidoux A."/>
            <person name="Chen H.M."/>
            <person name="Robbertse B."/>
            <person name="Goldberg J.M."/>
            <person name="Aoki K."/>
            <person name="Bayne E.H."/>
            <person name="Berlin A.M."/>
            <person name="Desjardins C.A."/>
            <person name="Dobbs E."/>
            <person name="Dukaj L."/>
            <person name="Fan L."/>
            <person name="FitzGerald M.G."/>
            <person name="French C."/>
            <person name="Gujja S."/>
            <person name="Hansen K."/>
            <person name="Keifenheim D."/>
            <person name="Levin J.Z."/>
            <person name="Mosher R.A."/>
            <person name="Mueller C.A."/>
            <person name="Pfiffner J."/>
            <person name="Priest M."/>
            <person name="Russ C."/>
            <person name="Smialowska A."/>
            <person name="Swoboda P."/>
            <person name="Sykes S.M."/>
            <person name="Vaughn M."/>
            <person name="Vengrova S."/>
            <person name="Yoder R."/>
            <person name="Zeng Q."/>
            <person name="Allshire R."/>
            <person name="Baulcombe D."/>
            <person name="Birren B.W."/>
            <person name="Brown W."/>
            <person name="Ekwall K."/>
            <person name="Kellis M."/>
            <person name="Leatherwood J."/>
            <person name="Levin H."/>
            <person name="Margalit H."/>
            <person name="Martienssen R."/>
            <person name="Nieduszynski C.A."/>
            <person name="Spatafora J.W."/>
            <person name="Friedman N."/>
            <person name="Dalgaard J.Z."/>
            <person name="Baumann P."/>
            <person name="Niki H."/>
            <person name="Regev A."/>
            <person name="Nusbaum C."/>
        </authorList>
    </citation>
    <scope>NUCLEOTIDE SEQUENCE [LARGE SCALE GENOMIC DNA]</scope>
    <source>
        <strain evidence="12">yFS275 / FY16936</strain>
    </source>
</reference>
<accession>B6JVM5</accession>
<keyword evidence="12" id="KW-1185">Reference proteome</keyword>
<evidence type="ECO:0000256" key="8">
    <source>
        <dbReference type="PROSITE-ProRule" id="PRU00035"/>
    </source>
</evidence>
<dbReference type="OMA" id="FVYECAL"/>
<organism evidence="10 12">
    <name type="scientific">Schizosaccharomyces japonicus (strain yFS275 / FY16936)</name>
    <name type="common">Fission yeast</name>
    <dbReference type="NCBI Taxonomy" id="402676"/>
    <lineage>
        <taxon>Eukaryota</taxon>
        <taxon>Fungi</taxon>
        <taxon>Dikarya</taxon>
        <taxon>Ascomycota</taxon>
        <taxon>Taphrinomycotina</taxon>
        <taxon>Schizosaccharomycetes</taxon>
        <taxon>Schizosaccharomycetales</taxon>
        <taxon>Schizosaccharomycetaceae</taxon>
        <taxon>Schizosaccharomyces</taxon>
    </lineage>
</organism>
<gene>
    <name evidence="11" type="primary">rsc4</name>
    <name evidence="10" type="ORF">SJAG_00440</name>
</gene>
<dbReference type="GO" id="GO:0006338">
    <property type="term" value="P:chromatin remodeling"/>
    <property type="evidence" value="ECO:0000318"/>
    <property type="project" value="GO_Central"/>
</dbReference>
<dbReference type="VEuPathDB" id="FungiDB:SJAG_00440"/>
<dbReference type="eggNOG" id="KOG1827">
    <property type="taxonomic scope" value="Eukaryota"/>
</dbReference>
<dbReference type="AlphaFoldDB" id="B6JVM5"/>
<evidence type="ECO:0000256" key="3">
    <source>
        <dbReference type="ARBA" id="ARBA00022853"/>
    </source>
</evidence>
<dbReference type="GO" id="GO:0003682">
    <property type="term" value="F:chromatin binding"/>
    <property type="evidence" value="ECO:0000318"/>
    <property type="project" value="GO_Central"/>
</dbReference>
<dbReference type="GO" id="GO:0016586">
    <property type="term" value="C:RSC-type complex"/>
    <property type="evidence" value="ECO:0000318"/>
    <property type="project" value="GO_Central"/>
</dbReference>
<evidence type="ECO:0000313" key="11">
    <source>
        <dbReference type="JaponicusDB" id="SJAG_00440"/>
    </source>
</evidence>
<evidence type="ECO:0000256" key="4">
    <source>
        <dbReference type="ARBA" id="ARBA00023015"/>
    </source>
</evidence>
<keyword evidence="3" id="KW-0156">Chromatin regulator</keyword>
<dbReference type="GO" id="GO:0040029">
    <property type="term" value="P:epigenetic regulation of gene expression"/>
    <property type="evidence" value="ECO:0007669"/>
    <property type="project" value="UniProtKB-ARBA"/>
</dbReference>
<dbReference type="InterPro" id="IPR036427">
    <property type="entry name" value="Bromodomain-like_sf"/>
</dbReference>
<dbReference type="InterPro" id="IPR018359">
    <property type="entry name" value="Bromodomain_CS"/>
</dbReference>
<dbReference type="EMBL" id="KE651166">
    <property type="protein sequence ID" value="EEB05426.1"/>
    <property type="molecule type" value="Genomic_DNA"/>
</dbReference>
<dbReference type="Gene3D" id="1.20.920.10">
    <property type="entry name" value="Bromodomain-like"/>
    <property type="match status" value="2"/>
</dbReference>
<evidence type="ECO:0000256" key="5">
    <source>
        <dbReference type="ARBA" id="ARBA00023117"/>
    </source>
</evidence>